<keyword evidence="4" id="KW-1185">Reference proteome</keyword>
<comment type="caution">
    <text evidence="3">The sequence shown here is derived from an EMBL/GenBank/DDBJ whole genome shotgun (WGS) entry which is preliminary data.</text>
</comment>
<evidence type="ECO:0000313" key="3">
    <source>
        <dbReference type="EMBL" id="RXZ72218.1"/>
    </source>
</evidence>
<dbReference type="AlphaFoldDB" id="A0A4Q2L292"/>
<accession>A0A4Q2L292</accession>
<organism evidence="3 4">
    <name type="scientific">Agromyces albus</name>
    <dbReference type="NCBI Taxonomy" id="205332"/>
    <lineage>
        <taxon>Bacteria</taxon>
        <taxon>Bacillati</taxon>
        <taxon>Actinomycetota</taxon>
        <taxon>Actinomycetes</taxon>
        <taxon>Micrococcales</taxon>
        <taxon>Microbacteriaceae</taxon>
        <taxon>Agromyces</taxon>
    </lineage>
</organism>
<feature type="chain" id="PRO_5020948745" description="LPXTG cell wall anchor domain-containing protein" evidence="2">
    <location>
        <begin position="26"/>
        <end position="166"/>
    </location>
</feature>
<gene>
    <name evidence="3" type="ORF">ESP51_04865</name>
</gene>
<keyword evidence="1" id="KW-1133">Transmembrane helix</keyword>
<evidence type="ECO:0000256" key="2">
    <source>
        <dbReference type="SAM" id="SignalP"/>
    </source>
</evidence>
<keyword evidence="1" id="KW-0812">Transmembrane</keyword>
<name>A0A4Q2L292_9MICO</name>
<feature type="transmembrane region" description="Helical" evidence="1">
    <location>
        <begin position="137"/>
        <end position="159"/>
    </location>
</feature>
<keyword evidence="2" id="KW-0732">Signal</keyword>
<dbReference type="RefSeq" id="WP_129519772.1">
    <property type="nucleotide sequence ID" value="NZ_SDPN01000006.1"/>
</dbReference>
<evidence type="ECO:0000256" key="1">
    <source>
        <dbReference type="SAM" id="Phobius"/>
    </source>
</evidence>
<dbReference type="Proteomes" id="UP000293865">
    <property type="component" value="Unassembled WGS sequence"/>
</dbReference>
<keyword evidence="1" id="KW-0472">Membrane</keyword>
<sequence>MTRKLVAAALLALAAVFAIPTVANAGEAGYTGDGPGVVTVDVGETVSLTFSDLPPNTPSTATADDAVTLSVLKASTASKPTSASGAVTYTAMSTQAGTYTITVTAGQAVATATLTVVPADSSSTGGLPSTGYDFPIALLWGGVGAVILGGALVAVLTTVRRNRASA</sequence>
<feature type="signal peptide" evidence="2">
    <location>
        <begin position="1"/>
        <end position="25"/>
    </location>
</feature>
<reference evidence="3 4" key="1">
    <citation type="submission" date="2019-01" db="EMBL/GenBank/DDBJ databases">
        <title>Agromyces.</title>
        <authorList>
            <person name="Li J."/>
        </authorList>
    </citation>
    <scope>NUCLEOTIDE SEQUENCE [LARGE SCALE GENOMIC DNA]</scope>
    <source>
        <strain evidence="3 4">DSM 15934</strain>
    </source>
</reference>
<evidence type="ECO:0008006" key="5">
    <source>
        <dbReference type="Google" id="ProtNLM"/>
    </source>
</evidence>
<proteinExistence type="predicted"/>
<protein>
    <recommendedName>
        <fullName evidence="5">LPXTG cell wall anchor domain-containing protein</fullName>
    </recommendedName>
</protein>
<dbReference type="EMBL" id="SDPN01000006">
    <property type="protein sequence ID" value="RXZ72218.1"/>
    <property type="molecule type" value="Genomic_DNA"/>
</dbReference>
<evidence type="ECO:0000313" key="4">
    <source>
        <dbReference type="Proteomes" id="UP000293865"/>
    </source>
</evidence>